<dbReference type="Gene3D" id="3.40.800.20">
    <property type="entry name" value="Histone deacetylase domain"/>
    <property type="match status" value="1"/>
</dbReference>
<evidence type="ECO:0000313" key="3">
    <source>
        <dbReference type="Proteomes" id="UP000034723"/>
    </source>
</evidence>
<dbReference type="InterPro" id="IPR000286">
    <property type="entry name" value="HDACs"/>
</dbReference>
<dbReference type="RefSeq" id="WP_169745337.1">
    <property type="nucleotide sequence ID" value="NZ_CP011267.1"/>
</dbReference>
<organism evidence="2 3">
    <name type="scientific">Geoglobus ahangari</name>
    <dbReference type="NCBI Taxonomy" id="113653"/>
    <lineage>
        <taxon>Archaea</taxon>
        <taxon>Methanobacteriati</taxon>
        <taxon>Methanobacteriota</taxon>
        <taxon>Archaeoglobi</taxon>
        <taxon>Archaeoglobales</taxon>
        <taxon>Archaeoglobaceae</taxon>
        <taxon>Geoglobus</taxon>
    </lineage>
</organism>
<dbReference type="Proteomes" id="UP000034723">
    <property type="component" value="Chromosome"/>
</dbReference>
<protein>
    <recommendedName>
        <fullName evidence="1">Histone deacetylase domain-containing protein</fullName>
    </recommendedName>
</protein>
<dbReference type="SUPFAM" id="SSF52768">
    <property type="entry name" value="Arginase/deacetylase"/>
    <property type="match status" value="1"/>
</dbReference>
<dbReference type="AlphaFoldDB" id="A0A0F7IGS7"/>
<dbReference type="STRING" id="113653.GAH_00800"/>
<dbReference type="PANTHER" id="PTHR10625">
    <property type="entry name" value="HISTONE DEACETYLASE HDAC1-RELATED"/>
    <property type="match status" value="1"/>
</dbReference>
<dbReference type="OrthoDB" id="147549at2157"/>
<accession>A0A0F7IGS7</accession>
<name>A0A0F7IGS7_9EURY</name>
<evidence type="ECO:0000313" key="2">
    <source>
        <dbReference type="EMBL" id="AKG91868.1"/>
    </source>
</evidence>
<dbReference type="GO" id="GO:0004407">
    <property type="term" value="F:histone deacetylase activity"/>
    <property type="evidence" value="ECO:0007669"/>
    <property type="project" value="TreeGrafter"/>
</dbReference>
<dbReference type="GO" id="GO:0040029">
    <property type="term" value="P:epigenetic regulation of gene expression"/>
    <property type="evidence" value="ECO:0007669"/>
    <property type="project" value="TreeGrafter"/>
</dbReference>
<feature type="domain" description="Histone deacetylase" evidence="1">
    <location>
        <begin position="59"/>
        <end position="132"/>
    </location>
</feature>
<dbReference type="InParanoid" id="A0A0F7IGS7"/>
<gene>
    <name evidence="2" type="ORF">GAH_00800</name>
</gene>
<dbReference type="PRINTS" id="PR01270">
    <property type="entry name" value="HDASUPER"/>
</dbReference>
<dbReference type="Pfam" id="PF00850">
    <property type="entry name" value="Hist_deacetyl"/>
    <property type="match status" value="1"/>
</dbReference>
<keyword evidence="3" id="KW-1185">Reference proteome</keyword>
<sequence>MGIAIIYNKDMASEWLGASKRFSGFRERHISSEITPDDYILRFHTPEYFERVKNTPFFRPAYESIKCVLKSADEVEEHEVVIVPTVGTGHHAERDRWRGYSFFNDLAILIERLKEKGFEKIAVLETDTHHSESYRVCDARFFCISGENKCKDVVDMKCRISRSSEPEKYLSRFKEVVEGIAKANPDVVVWYLGQDLHVREYSEGNLDGEALEEMIKAFLSIPGKKIVLLSSGSREDVFEEVISAFKRHS</sequence>
<evidence type="ECO:0000259" key="1">
    <source>
        <dbReference type="Pfam" id="PF00850"/>
    </source>
</evidence>
<dbReference type="KEGG" id="gah:GAH_00800"/>
<reference evidence="2 3" key="1">
    <citation type="submission" date="2015-04" db="EMBL/GenBank/DDBJ databases">
        <title>The complete genome sequence of the hyperthermophilic, obligate iron-reducing archaeon Geoglobus ahangari strain 234T.</title>
        <authorList>
            <person name="Manzella M.P."/>
            <person name="Holmes D.E."/>
            <person name="Rocheleau J.M."/>
            <person name="Chung A."/>
            <person name="Reguera G."/>
            <person name="Kashefi K."/>
        </authorList>
    </citation>
    <scope>NUCLEOTIDE SEQUENCE [LARGE SCALE GENOMIC DNA]</scope>
    <source>
        <strain evidence="2 3">234</strain>
    </source>
</reference>
<dbReference type="InterPro" id="IPR023696">
    <property type="entry name" value="Ureohydrolase_dom_sf"/>
</dbReference>
<dbReference type="InterPro" id="IPR023801">
    <property type="entry name" value="His_deacetylse_dom"/>
</dbReference>
<dbReference type="HOGENOM" id="CLU_007727_8_4_2"/>
<dbReference type="EMBL" id="CP011267">
    <property type="protein sequence ID" value="AKG91868.1"/>
    <property type="molecule type" value="Genomic_DNA"/>
</dbReference>
<dbReference type="GeneID" id="24803382"/>
<dbReference type="InterPro" id="IPR037138">
    <property type="entry name" value="His_deacetylse_dom_sf"/>
</dbReference>
<proteinExistence type="predicted"/>